<evidence type="ECO:0000313" key="4">
    <source>
        <dbReference type="Proteomes" id="UP000320593"/>
    </source>
</evidence>
<name>A0A562SYF4_9HYPH</name>
<keyword evidence="4" id="KW-1185">Reference proteome</keyword>
<reference evidence="3 4" key="1">
    <citation type="submission" date="2019-07" db="EMBL/GenBank/DDBJ databases">
        <title>Genomic Encyclopedia of Archaeal and Bacterial Type Strains, Phase II (KMG-II): from individual species to whole genera.</title>
        <authorList>
            <person name="Goeker M."/>
        </authorList>
    </citation>
    <scope>NUCLEOTIDE SEQUENCE [LARGE SCALE GENOMIC DNA]</scope>
    <source>
        <strain evidence="3 4">ATCC BAA-252</strain>
    </source>
</reference>
<gene>
    <name evidence="3" type="ORF">JM93_02641</name>
</gene>
<feature type="transmembrane region" description="Helical" evidence="2">
    <location>
        <begin position="65"/>
        <end position="84"/>
    </location>
</feature>
<organism evidence="3 4">
    <name type="scientific">Roseibium hamelinense</name>
    <dbReference type="NCBI Taxonomy" id="150831"/>
    <lineage>
        <taxon>Bacteria</taxon>
        <taxon>Pseudomonadati</taxon>
        <taxon>Pseudomonadota</taxon>
        <taxon>Alphaproteobacteria</taxon>
        <taxon>Hyphomicrobiales</taxon>
        <taxon>Stappiaceae</taxon>
        <taxon>Roseibium</taxon>
    </lineage>
</organism>
<dbReference type="Proteomes" id="UP000320593">
    <property type="component" value="Unassembled WGS sequence"/>
</dbReference>
<feature type="transmembrane region" description="Helical" evidence="2">
    <location>
        <begin position="41"/>
        <end position="59"/>
    </location>
</feature>
<evidence type="ECO:0000256" key="1">
    <source>
        <dbReference type="SAM" id="MobiDB-lite"/>
    </source>
</evidence>
<protein>
    <submittedName>
        <fullName evidence="3">Uncharacterized protein</fullName>
    </submittedName>
</protein>
<feature type="transmembrane region" description="Helical" evidence="2">
    <location>
        <begin position="6"/>
        <end position="29"/>
    </location>
</feature>
<dbReference type="AlphaFoldDB" id="A0A562SYF4"/>
<keyword evidence="2" id="KW-1133">Transmembrane helix</keyword>
<proteinExistence type="predicted"/>
<feature type="region of interest" description="Disordered" evidence="1">
    <location>
        <begin position="97"/>
        <end position="120"/>
    </location>
</feature>
<evidence type="ECO:0000313" key="3">
    <source>
        <dbReference type="EMBL" id="TWI85934.1"/>
    </source>
</evidence>
<comment type="caution">
    <text evidence="3">The sequence shown here is derived from an EMBL/GenBank/DDBJ whole genome shotgun (WGS) entry which is preliminary data.</text>
</comment>
<accession>A0A562SYF4</accession>
<dbReference type="EMBL" id="VLLF01000006">
    <property type="protein sequence ID" value="TWI85934.1"/>
    <property type="molecule type" value="Genomic_DNA"/>
</dbReference>
<keyword evidence="2" id="KW-0472">Membrane</keyword>
<evidence type="ECO:0000256" key="2">
    <source>
        <dbReference type="SAM" id="Phobius"/>
    </source>
</evidence>
<keyword evidence="2" id="KW-0812">Transmembrane</keyword>
<sequence length="120" mass="12679">MSDIFIFAGSGTLALTGCAILILEAFAIILLRHHLDAPMKLLATVAAGFGLLAALYAFQTGSPSWVVAAWMASAGCAHILDMLARLATPKRRTMTYAGTSSGFNRQTDKFNAAATDTQAR</sequence>